<dbReference type="RefSeq" id="WP_088560262.1">
    <property type="nucleotide sequence ID" value="NZ_FYEH01000002.1"/>
</dbReference>
<protein>
    <submittedName>
        <fullName evidence="3">Undecaprenyl-diphosphatase</fullName>
    </submittedName>
</protein>
<evidence type="ECO:0000259" key="2">
    <source>
        <dbReference type="SMART" id="SM00014"/>
    </source>
</evidence>
<dbReference type="Pfam" id="PF01569">
    <property type="entry name" value="PAP2"/>
    <property type="match status" value="1"/>
</dbReference>
<evidence type="ECO:0000313" key="4">
    <source>
        <dbReference type="Proteomes" id="UP000197065"/>
    </source>
</evidence>
<dbReference type="SMART" id="SM00014">
    <property type="entry name" value="acidPPc"/>
    <property type="match status" value="1"/>
</dbReference>
<accession>A0A212QQE1</accession>
<feature type="transmembrane region" description="Helical" evidence="1">
    <location>
        <begin position="101"/>
        <end position="119"/>
    </location>
</feature>
<organism evidence="3 4">
    <name type="scientific">Arboricoccus pini</name>
    <dbReference type="NCBI Taxonomy" id="1963835"/>
    <lineage>
        <taxon>Bacteria</taxon>
        <taxon>Pseudomonadati</taxon>
        <taxon>Pseudomonadota</taxon>
        <taxon>Alphaproteobacteria</taxon>
        <taxon>Geminicoccales</taxon>
        <taxon>Geminicoccaceae</taxon>
        <taxon>Arboricoccus</taxon>
    </lineage>
</organism>
<keyword evidence="1" id="KW-0812">Transmembrane</keyword>
<dbReference type="SUPFAM" id="SSF48317">
    <property type="entry name" value="Acid phosphatase/Vanadium-dependent haloperoxidase"/>
    <property type="match status" value="1"/>
</dbReference>
<dbReference type="OrthoDB" id="9801622at2"/>
<feature type="transmembrane region" description="Helical" evidence="1">
    <location>
        <begin position="144"/>
        <end position="164"/>
    </location>
</feature>
<dbReference type="InterPro" id="IPR036938">
    <property type="entry name" value="PAP2/HPO_sf"/>
</dbReference>
<dbReference type="InterPro" id="IPR000326">
    <property type="entry name" value="PAP2/HPO"/>
</dbReference>
<dbReference type="Proteomes" id="UP000197065">
    <property type="component" value="Unassembled WGS sequence"/>
</dbReference>
<feature type="transmembrane region" description="Helical" evidence="1">
    <location>
        <begin position="73"/>
        <end position="94"/>
    </location>
</feature>
<feature type="domain" description="Phosphatidic acid phosphatase type 2/haloperoxidase" evidence="2">
    <location>
        <begin position="101"/>
        <end position="215"/>
    </location>
</feature>
<keyword evidence="1" id="KW-0472">Membrane</keyword>
<dbReference type="PANTHER" id="PTHR14969:SF13">
    <property type="entry name" value="AT30094P"/>
    <property type="match status" value="1"/>
</dbReference>
<sequence length="238" mass="25340">MHVVFPVSRRGSGLLLAFAIVVACLGSFAELAEQVATGGTRGFDEMILLGLRHADDPSAPLGPKWLQIAALDLTSLGSIAVLCLLTTLVFFYLLLIRRRALALLVAVALGGGLLAMPLLKRGFDRPRPNLVPHMVDVYTQSFPSGHAMLSAIVYLTLGALVARAQKELGTAIFAIGAAILLTLLIGASRVYLAVHWPSDVLAGWAIGAAWALLCWLVASCLDSRNRLPAPRVSDLPTR</sequence>
<reference evidence="3 4" key="1">
    <citation type="submission" date="2017-06" db="EMBL/GenBank/DDBJ databases">
        <authorList>
            <person name="Kim H.J."/>
            <person name="Triplett B.A."/>
        </authorList>
    </citation>
    <scope>NUCLEOTIDE SEQUENCE [LARGE SCALE GENOMIC DNA]</scope>
    <source>
        <strain evidence="3 4">B29T1</strain>
    </source>
</reference>
<dbReference type="PANTHER" id="PTHR14969">
    <property type="entry name" value="SPHINGOSINE-1-PHOSPHATE PHOSPHOHYDROLASE"/>
    <property type="match status" value="1"/>
</dbReference>
<gene>
    <name evidence="3" type="ORF">SAMN07250955_102367</name>
</gene>
<dbReference type="CDD" id="cd03392">
    <property type="entry name" value="PAP2_like_2"/>
    <property type="match status" value="1"/>
</dbReference>
<dbReference type="Gene3D" id="1.20.144.10">
    <property type="entry name" value="Phosphatidic acid phosphatase type 2/haloperoxidase"/>
    <property type="match status" value="2"/>
</dbReference>
<dbReference type="AlphaFoldDB" id="A0A212QQE1"/>
<feature type="transmembrane region" description="Helical" evidence="1">
    <location>
        <begin position="200"/>
        <end position="221"/>
    </location>
</feature>
<proteinExistence type="predicted"/>
<evidence type="ECO:0000256" key="1">
    <source>
        <dbReference type="SAM" id="Phobius"/>
    </source>
</evidence>
<evidence type="ECO:0000313" key="3">
    <source>
        <dbReference type="EMBL" id="SNB61718.1"/>
    </source>
</evidence>
<keyword evidence="1" id="KW-1133">Transmembrane helix</keyword>
<name>A0A212QQE1_9PROT</name>
<keyword evidence="4" id="KW-1185">Reference proteome</keyword>
<dbReference type="EMBL" id="FYEH01000002">
    <property type="protein sequence ID" value="SNB61718.1"/>
    <property type="molecule type" value="Genomic_DNA"/>
</dbReference>
<feature type="transmembrane region" description="Helical" evidence="1">
    <location>
        <begin position="171"/>
        <end position="194"/>
    </location>
</feature>